<evidence type="ECO:0000256" key="2">
    <source>
        <dbReference type="ARBA" id="ARBA00022552"/>
    </source>
</evidence>
<dbReference type="InterPro" id="IPR029063">
    <property type="entry name" value="SAM-dependent_MTases_sf"/>
</dbReference>
<evidence type="ECO:0000256" key="3">
    <source>
        <dbReference type="ARBA" id="ARBA00022603"/>
    </source>
</evidence>
<dbReference type="Proteomes" id="UP001330434">
    <property type="component" value="Chromosome"/>
</dbReference>
<dbReference type="PANTHER" id="PTHR31760">
    <property type="entry name" value="S-ADENOSYL-L-METHIONINE-DEPENDENT METHYLTRANSFERASES SUPERFAMILY PROTEIN"/>
    <property type="match status" value="1"/>
</dbReference>
<comment type="caution">
    <text evidence="6">Lacks conserved residue(s) required for the propagation of feature annotation.</text>
</comment>
<feature type="binding site" evidence="6">
    <location>
        <position position="69"/>
    </location>
    <ligand>
        <name>S-adenosyl-L-methionine</name>
        <dbReference type="ChEBI" id="CHEBI:59789"/>
    </ligand>
</feature>
<comment type="similarity">
    <text evidence="6">Belongs to the methyltransferase superfamily. RNA methyltransferase RsmG family.</text>
</comment>
<dbReference type="HAMAP" id="MF_00074">
    <property type="entry name" value="16SrRNA_methyltr_G"/>
    <property type="match status" value="1"/>
</dbReference>
<proteinExistence type="inferred from homology"/>
<dbReference type="EMBL" id="CP133270">
    <property type="protein sequence ID" value="WVX66327.1"/>
    <property type="molecule type" value="Genomic_DNA"/>
</dbReference>
<comment type="catalytic activity">
    <reaction evidence="6">
        <text>guanosine(527) in 16S rRNA + S-adenosyl-L-methionine = N(7)-methylguanosine(527) in 16S rRNA + S-adenosyl-L-homocysteine</text>
        <dbReference type="Rhea" id="RHEA:42732"/>
        <dbReference type="Rhea" id="RHEA-COMP:10209"/>
        <dbReference type="Rhea" id="RHEA-COMP:10210"/>
        <dbReference type="ChEBI" id="CHEBI:57856"/>
        <dbReference type="ChEBI" id="CHEBI:59789"/>
        <dbReference type="ChEBI" id="CHEBI:74269"/>
        <dbReference type="ChEBI" id="CHEBI:74480"/>
        <dbReference type="EC" id="2.1.1.170"/>
    </reaction>
</comment>
<dbReference type="PANTHER" id="PTHR31760:SF0">
    <property type="entry name" value="S-ADENOSYL-L-METHIONINE-DEPENDENT METHYLTRANSFERASES SUPERFAMILY PROTEIN"/>
    <property type="match status" value="1"/>
</dbReference>
<comment type="subcellular location">
    <subcellularLocation>
        <location evidence="6">Cytoplasm</location>
    </subcellularLocation>
</comment>
<comment type="function">
    <text evidence="6">Specifically methylates the N7 position of guanine in position 527 of 16S rRNA.</text>
</comment>
<accession>A0ABZ2C1I7</accession>
<dbReference type="NCBIfam" id="TIGR00138">
    <property type="entry name" value="rsmG_gidB"/>
    <property type="match status" value="1"/>
</dbReference>
<protein>
    <recommendedName>
        <fullName evidence="6">Ribosomal RNA small subunit methyltransferase G</fullName>
        <ecNumber evidence="6">2.1.1.170</ecNumber>
    </recommendedName>
    <alternativeName>
        <fullName evidence="6">16S rRNA 7-methylguanosine methyltransferase</fullName>
        <shortName evidence="6">16S rRNA m7G methyltransferase</shortName>
    </alternativeName>
</protein>
<keyword evidence="4 6" id="KW-0808">Transferase</keyword>
<keyword evidence="3 6" id="KW-0489">Methyltransferase</keyword>
<keyword evidence="5 6" id="KW-0949">S-adenosyl-L-methionine</keyword>
<evidence type="ECO:0000256" key="6">
    <source>
        <dbReference type="HAMAP-Rule" id="MF_00074"/>
    </source>
</evidence>
<feature type="binding site" evidence="6">
    <location>
        <begin position="114"/>
        <end position="115"/>
    </location>
    <ligand>
        <name>S-adenosyl-L-methionine</name>
        <dbReference type="ChEBI" id="CHEBI:59789"/>
    </ligand>
</feature>
<feature type="binding site" evidence="6">
    <location>
        <position position="64"/>
    </location>
    <ligand>
        <name>S-adenosyl-L-methionine</name>
        <dbReference type="ChEBI" id="CHEBI:59789"/>
    </ligand>
</feature>
<gene>
    <name evidence="6" type="primary">rsmG</name>
    <name evidence="7" type="ORF">Bealeia1_00503</name>
</gene>
<dbReference type="InterPro" id="IPR003682">
    <property type="entry name" value="rRNA_ssu_MeTfrase_G"/>
</dbReference>
<dbReference type="EC" id="2.1.1.170" evidence="6"/>
<evidence type="ECO:0000313" key="7">
    <source>
        <dbReference type="EMBL" id="WVX66327.1"/>
    </source>
</evidence>
<dbReference type="SUPFAM" id="SSF53335">
    <property type="entry name" value="S-adenosyl-L-methionine-dependent methyltransferases"/>
    <property type="match status" value="1"/>
</dbReference>
<dbReference type="Pfam" id="PF02527">
    <property type="entry name" value="GidB"/>
    <property type="match status" value="1"/>
</dbReference>
<keyword evidence="1 6" id="KW-0963">Cytoplasm</keyword>
<dbReference type="RefSeq" id="WP_338453685.1">
    <property type="nucleotide sequence ID" value="NZ_CP133270.1"/>
</dbReference>
<keyword evidence="2 6" id="KW-0698">rRNA processing</keyword>
<keyword evidence="8" id="KW-1185">Reference proteome</keyword>
<evidence type="ECO:0000256" key="1">
    <source>
        <dbReference type="ARBA" id="ARBA00022490"/>
    </source>
</evidence>
<sequence length="198" mass="22708">MTQIVSRETMDRFQIYKVLLLKWQKAINLVSRETIKDLENRHFKDSLQLLDYISEDLTSHLDLGSGAGFPGLVLAIASSRLQTTLVESDQRKCEFLKNVSRETKTPVTILNVRIENLGNESKYDLITARALAPLIDLLKYSEPLSHDGTQFLFLKGRGFKEEIEDAEKKWKFDLEIFHSSTHSEGVIIQIKNLKKKEG</sequence>
<organism evidence="7 8">
    <name type="scientific">Candidatus Bealeia paramacronuclearis</name>
    <dbReference type="NCBI Taxonomy" id="1921001"/>
    <lineage>
        <taxon>Bacteria</taxon>
        <taxon>Pseudomonadati</taxon>
        <taxon>Pseudomonadota</taxon>
        <taxon>Alphaproteobacteria</taxon>
        <taxon>Holosporales</taxon>
        <taxon>Holosporaceae</taxon>
        <taxon>Candidatus Bealeia</taxon>
    </lineage>
</organism>
<name>A0ABZ2C1I7_9PROT</name>
<dbReference type="PIRSF" id="PIRSF003078">
    <property type="entry name" value="GidB"/>
    <property type="match status" value="1"/>
</dbReference>
<dbReference type="Gene3D" id="3.40.50.150">
    <property type="entry name" value="Vaccinia Virus protein VP39"/>
    <property type="match status" value="1"/>
</dbReference>
<reference evidence="7 8" key="1">
    <citation type="journal article" date="2024" name="Environ. Microbiol.">
        <title>Novel evolutionary insights on the interactions of the Holosporales (Alphaproteobacteria) with eukaryotic hosts from comparative genomics.</title>
        <authorList>
            <person name="Giovannini M."/>
            <person name="Petroni G."/>
            <person name="Castelli M."/>
        </authorList>
    </citation>
    <scope>NUCLEOTIDE SEQUENCE [LARGE SCALE GENOMIC DNA]</scope>
    <source>
        <strain evidence="7 8">US_Bl 15I1</strain>
    </source>
</reference>
<evidence type="ECO:0000256" key="4">
    <source>
        <dbReference type="ARBA" id="ARBA00022679"/>
    </source>
</evidence>
<feature type="binding site" evidence="6">
    <location>
        <position position="129"/>
    </location>
    <ligand>
        <name>S-adenosyl-L-methionine</name>
        <dbReference type="ChEBI" id="CHEBI:59789"/>
    </ligand>
</feature>
<evidence type="ECO:0000313" key="8">
    <source>
        <dbReference type="Proteomes" id="UP001330434"/>
    </source>
</evidence>
<evidence type="ECO:0000256" key="5">
    <source>
        <dbReference type="ARBA" id="ARBA00022691"/>
    </source>
</evidence>